<protein>
    <submittedName>
        <fullName evidence="2">Uncharacterized protein</fullName>
    </submittedName>
</protein>
<reference evidence="2" key="1">
    <citation type="submission" date="2023-10" db="EMBL/GenBank/DDBJ databases">
        <authorList>
            <person name="Chen Y."/>
            <person name="Shah S."/>
            <person name="Dougan E. K."/>
            <person name="Thang M."/>
            <person name="Chan C."/>
        </authorList>
    </citation>
    <scope>NUCLEOTIDE SEQUENCE [LARGE SCALE GENOMIC DNA]</scope>
</reference>
<evidence type="ECO:0000313" key="2">
    <source>
        <dbReference type="EMBL" id="CAK0881109.1"/>
    </source>
</evidence>
<accession>A0ABN9W4T1</accession>
<keyword evidence="1" id="KW-1133">Transmembrane helix</keyword>
<evidence type="ECO:0000256" key="1">
    <source>
        <dbReference type="SAM" id="Phobius"/>
    </source>
</evidence>
<keyword evidence="1" id="KW-0472">Membrane</keyword>
<gene>
    <name evidence="2" type="ORF">PCOR1329_LOCUS64046</name>
</gene>
<keyword evidence="1" id="KW-0812">Transmembrane</keyword>
<dbReference type="EMBL" id="CAUYUJ010018153">
    <property type="protein sequence ID" value="CAK0881109.1"/>
    <property type="molecule type" value="Genomic_DNA"/>
</dbReference>
<comment type="caution">
    <text evidence="2">The sequence shown here is derived from an EMBL/GenBank/DDBJ whole genome shotgun (WGS) entry which is preliminary data.</text>
</comment>
<dbReference type="Proteomes" id="UP001189429">
    <property type="component" value="Unassembled WGS sequence"/>
</dbReference>
<keyword evidence="3" id="KW-1185">Reference proteome</keyword>
<organism evidence="2 3">
    <name type="scientific">Prorocentrum cordatum</name>
    <dbReference type="NCBI Taxonomy" id="2364126"/>
    <lineage>
        <taxon>Eukaryota</taxon>
        <taxon>Sar</taxon>
        <taxon>Alveolata</taxon>
        <taxon>Dinophyceae</taxon>
        <taxon>Prorocentrales</taxon>
        <taxon>Prorocentraceae</taxon>
        <taxon>Prorocentrum</taxon>
    </lineage>
</organism>
<feature type="transmembrane region" description="Helical" evidence="1">
    <location>
        <begin position="123"/>
        <end position="143"/>
    </location>
</feature>
<sequence length="148" mass="16038">MRVVLSAGYDSVKINGHDVYAVYDPARVTILYFKDVGTGLIAAFSSSGPSCAPATHAVAGDPRPPYPGAGDRGHVDALEQHASTQLLFAGQERERQRQERERVKRLQADLAERARQRHRGWGAVVELLAVGGCLAVVAALLRLPRRQG</sequence>
<evidence type="ECO:0000313" key="3">
    <source>
        <dbReference type="Proteomes" id="UP001189429"/>
    </source>
</evidence>
<proteinExistence type="predicted"/>
<name>A0ABN9W4T1_9DINO</name>